<comment type="caution">
    <text evidence="1">The sequence shown here is derived from an EMBL/GenBank/DDBJ whole genome shotgun (WGS) entry which is preliminary data.</text>
</comment>
<name>A0ABN8KK51_9BACI</name>
<gene>
    <name evidence="1" type="ORF">BACCIP111895_00970</name>
</gene>
<protein>
    <submittedName>
        <fullName evidence="1">Uncharacterized protein</fullName>
    </submittedName>
</protein>
<dbReference type="RefSeq" id="WP_248734147.1">
    <property type="nucleotide sequence ID" value="NZ_CALBWS010000003.1"/>
</dbReference>
<keyword evidence="2" id="KW-1185">Reference proteome</keyword>
<reference evidence="1" key="1">
    <citation type="submission" date="2022-04" db="EMBL/GenBank/DDBJ databases">
        <authorList>
            <person name="Criscuolo A."/>
        </authorList>
    </citation>
    <scope>NUCLEOTIDE SEQUENCE</scope>
    <source>
        <strain evidence="1">CIP111895</strain>
    </source>
</reference>
<dbReference type="Proteomes" id="UP000838308">
    <property type="component" value="Unassembled WGS sequence"/>
</dbReference>
<sequence>MNKPFDYPEIYYNEVILYLETKWERRLSDHERHVLIEGYRFGRMIEAETEINNTNCY</sequence>
<organism evidence="1 2">
    <name type="scientific">Neobacillus rhizosphaerae</name>
    <dbReference type="NCBI Taxonomy" id="2880965"/>
    <lineage>
        <taxon>Bacteria</taxon>
        <taxon>Bacillati</taxon>
        <taxon>Bacillota</taxon>
        <taxon>Bacilli</taxon>
        <taxon>Bacillales</taxon>
        <taxon>Bacillaceae</taxon>
        <taxon>Neobacillus</taxon>
    </lineage>
</organism>
<proteinExistence type="predicted"/>
<dbReference type="EMBL" id="CALBWS010000003">
    <property type="protein sequence ID" value="CAH2713816.1"/>
    <property type="molecule type" value="Genomic_DNA"/>
</dbReference>
<evidence type="ECO:0000313" key="2">
    <source>
        <dbReference type="Proteomes" id="UP000838308"/>
    </source>
</evidence>
<accession>A0ABN8KK51</accession>
<evidence type="ECO:0000313" key="1">
    <source>
        <dbReference type="EMBL" id="CAH2713816.1"/>
    </source>
</evidence>